<dbReference type="Proteomes" id="UP001148018">
    <property type="component" value="Unassembled WGS sequence"/>
</dbReference>
<accession>A0A9Q0DSL6</accession>
<organism evidence="1 2">
    <name type="scientific">Muraenolepis orangiensis</name>
    <name type="common">Patagonian moray cod</name>
    <dbReference type="NCBI Taxonomy" id="630683"/>
    <lineage>
        <taxon>Eukaryota</taxon>
        <taxon>Metazoa</taxon>
        <taxon>Chordata</taxon>
        <taxon>Craniata</taxon>
        <taxon>Vertebrata</taxon>
        <taxon>Euteleostomi</taxon>
        <taxon>Actinopterygii</taxon>
        <taxon>Neopterygii</taxon>
        <taxon>Teleostei</taxon>
        <taxon>Neoteleostei</taxon>
        <taxon>Acanthomorphata</taxon>
        <taxon>Zeiogadaria</taxon>
        <taxon>Gadariae</taxon>
        <taxon>Gadiformes</taxon>
        <taxon>Muraenolepidoidei</taxon>
        <taxon>Muraenolepididae</taxon>
        <taxon>Muraenolepis</taxon>
    </lineage>
</organism>
<evidence type="ECO:0000313" key="1">
    <source>
        <dbReference type="EMBL" id="KAJ3595024.1"/>
    </source>
</evidence>
<dbReference type="EMBL" id="JANIIK010000111">
    <property type="protein sequence ID" value="KAJ3595024.1"/>
    <property type="molecule type" value="Genomic_DNA"/>
</dbReference>
<dbReference type="AlphaFoldDB" id="A0A9Q0DSL6"/>
<feature type="non-terminal residue" evidence="1">
    <location>
        <position position="1"/>
    </location>
</feature>
<comment type="caution">
    <text evidence="1">The sequence shown here is derived from an EMBL/GenBank/DDBJ whole genome shotgun (WGS) entry which is preliminary data.</text>
</comment>
<evidence type="ECO:0000313" key="2">
    <source>
        <dbReference type="Proteomes" id="UP001148018"/>
    </source>
</evidence>
<name>A0A9Q0DSL6_9TELE</name>
<gene>
    <name evidence="1" type="ORF">NHX12_004329</name>
</gene>
<reference evidence="1" key="1">
    <citation type="submission" date="2022-07" db="EMBL/GenBank/DDBJ databases">
        <title>Chromosome-level genome of Muraenolepis orangiensis.</title>
        <authorList>
            <person name="Kim J."/>
        </authorList>
    </citation>
    <scope>NUCLEOTIDE SEQUENCE</scope>
    <source>
        <strain evidence="1">KU_S4_2022</strain>
        <tissue evidence="1">Muscle</tissue>
    </source>
</reference>
<proteinExistence type="predicted"/>
<keyword evidence="2" id="KW-1185">Reference proteome</keyword>
<protein>
    <submittedName>
        <fullName evidence="1">Uncharacterized protein</fullName>
    </submittedName>
</protein>
<sequence>MLRNESSGGIIIKALRRRRGSAVTLLRLWTGGGPQAPTGGIRPPLVWAVRCLRQAAIDVGFPPPLLPLSSRFLAPLTAARWHLPTK</sequence>